<dbReference type="InterPro" id="IPR016040">
    <property type="entry name" value="NAD(P)-bd_dom"/>
</dbReference>
<evidence type="ECO:0000313" key="2">
    <source>
        <dbReference type="EMBL" id="SCB13370.1"/>
    </source>
</evidence>
<dbReference type="AlphaFoldDB" id="A0A1C3UD05"/>
<protein>
    <submittedName>
        <fullName evidence="2">Nucleoside-diphosphate-sugar epimerase</fullName>
    </submittedName>
</protein>
<dbReference type="EMBL" id="FMAF01000002">
    <property type="protein sequence ID" value="SCB13370.1"/>
    <property type="molecule type" value="Genomic_DNA"/>
</dbReference>
<dbReference type="SUPFAM" id="SSF51735">
    <property type="entry name" value="NAD(P)-binding Rossmann-fold domains"/>
    <property type="match status" value="1"/>
</dbReference>
<accession>A0A1C3UD05</accession>
<dbReference type="Proteomes" id="UP000199205">
    <property type="component" value="Unassembled WGS sequence"/>
</dbReference>
<gene>
    <name evidence="2" type="ORF">GA0061101_102147</name>
</gene>
<dbReference type="Gene3D" id="3.40.50.720">
    <property type="entry name" value="NAD(P)-binding Rossmann-like Domain"/>
    <property type="match status" value="1"/>
</dbReference>
<proteinExistence type="predicted"/>
<dbReference type="InterPro" id="IPR020904">
    <property type="entry name" value="Sc_DH/Rdtase_CS"/>
</dbReference>
<dbReference type="RefSeq" id="WP_092573096.1">
    <property type="nucleotide sequence ID" value="NZ_FMAF01000002.1"/>
</dbReference>
<dbReference type="Gene3D" id="3.90.25.10">
    <property type="entry name" value="UDP-galactose 4-epimerase, domain 1"/>
    <property type="match status" value="1"/>
</dbReference>
<dbReference type="Pfam" id="PF16363">
    <property type="entry name" value="GDP_Man_Dehyd"/>
    <property type="match status" value="1"/>
</dbReference>
<evidence type="ECO:0000313" key="3">
    <source>
        <dbReference type="Proteomes" id="UP000199205"/>
    </source>
</evidence>
<dbReference type="InterPro" id="IPR036291">
    <property type="entry name" value="NAD(P)-bd_dom_sf"/>
</dbReference>
<organism evidence="2 3">
    <name type="scientific">Rhizobium lusitanum</name>
    <dbReference type="NCBI Taxonomy" id="293958"/>
    <lineage>
        <taxon>Bacteria</taxon>
        <taxon>Pseudomonadati</taxon>
        <taxon>Pseudomonadota</taxon>
        <taxon>Alphaproteobacteria</taxon>
        <taxon>Hyphomicrobiales</taxon>
        <taxon>Rhizobiaceae</taxon>
        <taxon>Rhizobium/Agrobacterium group</taxon>
        <taxon>Rhizobium</taxon>
    </lineage>
</organism>
<dbReference type="PROSITE" id="PS00061">
    <property type="entry name" value="ADH_SHORT"/>
    <property type="match status" value="1"/>
</dbReference>
<feature type="domain" description="NAD(P)-binding" evidence="1">
    <location>
        <begin position="8"/>
        <end position="307"/>
    </location>
</feature>
<evidence type="ECO:0000259" key="1">
    <source>
        <dbReference type="Pfam" id="PF16363"/>
    </source>
</evidence>
<reference evidence="2 3" key="1">
    <citation type="submission" date="2016-08" db="EMBL/GenBank/DDBJ databases">
        <authorList>
            <person name="Seilhamer J.J."/>
        </authorList>
    </citation>
    <scope>NUCLEOTIDE SEQUENCE [LARGE SCALE GENOMIC DNA]</scope>
    <source>
        <strain evidence="2 3">P1-7</strain>
    </source>
</reference>
<dbReference type="OrthoDB" id="7305551at2"/>
<sequence length="321" mass="34986">MPREHRILVTGASGFVGSWLLHELNKRRLELGTELTVLTAGQSDVSDWKTEIADREQVATLIRDCRPTTIIHLAAIAAPGDARKMPQRAWDVNFQGTMNLAYAVMEYAPEARFVFVGSSEAYGASFVDAAKVPIKETAALKPMNVYGATKAAADILIGQLAYDGLKAIRFRPFNHTGPGQTVDYVVPAFAKQLAEIVSGVGVPRISVGNLSAYRDFLDVRDVVRAYADAALNDVTSEVLGGVFNLSSGRPVQIRSILDMLIELSGSDVDVEVDPKRLRGSEIAVAAGDNKAAFEALGWKPEIDLRRTLGDVFEDWKIRIAR</sequence>
<dbReference type="PANTHER" id="PTHR43000">
    <property type="entry name" value="DTDP-D-GLUCOSE 4,6-DEHYDRATASE-RELATED"/>
    <property type="match status" value="1"/>
</dbReference>
<name>A0A1C3UD05_9HYPH</name>